<evidence type="ECO:0000256" key="7">
    <source>
        <dbReference type="PIRSR" id="PIRSR002854-1"/>
    </source>
</evidence>
<gene>
    <name evidence="9" type="ORF">GCM10011333_17100</name>
</gene>
<keyword evidence="10" id="KW-1185">Reference proteome</keyword>
<proteinExistence type="inferred from homology"/>
<dbReference type="RefSeq" id="WP_188550500.1">
    <property type="nucleotide sequence ID" value="NZ_BMFY01000006.1"/>
</dbReference>
<dbReference type="AlphaFoldDB" id="A0A8J2XL28"/>
<accession>A0A8J2XL28</accession>
<dbReference type="GO" id="GO:0016020">
    <property type="term" value="C:membrane"/>
    <property type="evidence" value="ECO:0007669"/>
    <property type="project" value="UniProtKB-SubCell"/>
</dbReference>
<feature type="chain" id="PRO_5038700757" description="Lipoprotein" evidence="8">
    <location>
        <begin position="20"/>
        <end position="281"/>
    </location>
</feature>
<evidence type="ECO:0000256" key="1">
    <source>
        <dbReference type="ARBA" id="ARBA00004635"/>
    </source>
</evidence>
<feature type="signal peptide" evidence="8">
    <location>
        <begin position="1"/>
        <end position="19"/>
    </location>
</feature>
<evidence type="ECO:0000313" key="9">
    <source>
        <dbReference type="EMBL" id="GGA14715.1"/>
    </source>
</evidence>
<evidence type="ECO:0000256" key="8">
    <source>
        <dbReference type="SAM" id="SignalP"/>
    </source>
</evidence>
<dbReference type="PANTHER" id="PTHR30429">
    <property type="entry name" value="D-METHIONINE-BINDING LIPOPROTEIN METQ"/>
    <property type="match status" value="1"/>
</dbReference>
<protein>
    <recommendedName>
        <fullName evidence="6">Lipoprotein</fullName>
    </recommendedName>
</protein>
<dbReference type="InterPro" id="IPR004872">
    <property type="entry name" value="Lipoprotein_NlpA"/>
</dbReference>
<keyword evidence="2 8" id="KW-0732">Signal</keyword>
<evidence type="ECO:0000256" key="2">
    <source>
        <dbReference type="ARBA" id="ARBA00022729"/>
    </source>
</evidence>
<evidence type="ECO:0000313" key="10">
    <source>
        <dbReference type="Proteomes" id="UP000616114"/>
    </source>
</evidence>
<dbReference type="EMBL" id="BMFY01000006">
    <property type="protein sequence ID" value="GGA14715.1"/>
    <property type="molecule type" value="Genomic_DNA"/>
</dbReference>
<evidence type="ECO:0000256" key="5">
    <source>
        <dbReference type="ARBA" id="ARBA00023288"/>
    </source>
</evidence>
<name>A0A8J2XL28_9MICO</name>
<comment type="similarity">
    <text evidence="6">Belongs to the nlpA lipoprotein family.</text>
</comment>
<dbReference type="Proteomes" id="UP000616114">
    <property type="component" value="Unassembled WGS sequence"/>
</dbReference>
<reference evidence="9" key="1">
    <citation type="journal article" date="2014" name="Int. J. Syst. Evol. Microbiol.">
        <title>Complete genome sequence of Corynebacterium casei LMG S-19264T (=DSM 44701T), isolated from a smear-ripened cheese.</title>
        <authorList>
            <consortium name="US DOE Joint Genome Institute (JGI-PGF)"/>
            <person name="Walter F."/>
            <person name="Albersmeier A."/>
            <person name="Kalinowski J."/>
            <person name="Ruckert C."/>
        </authorList>
    </citation>
    <scope>NUCLEOTIDE SEQUENCE</scope>
    <source>
        <strain evidence="9">CGMCC 1.12785</strain>
    </source>
</reference>
<reference evidence="9" key="2">
    <citation type="submission" date="2020-09" db="EMBL/GenBank/DDBJ databases">
        <authorList>
            <person name="Sun Q."/>
            <person name="Zhou Y."/>
        </authorList>
    </citation>
    <scope>NUCLEOTIDE SEQUENCE</scope>
    <source>
        <strain evidence="9">CGMCC 1.12785</strain>
    </source>
</reference>
<feature type="lipid moiety-binding region" description="S-diacylglycerol cysteine" evidence="7">
    <location>
        <position position="21"/>
    </location>
</feature>
<dbReference type="PANTHER" id="PTHR30429:SF0">
    <property type="entry name" value="METHIONINE-BINDING LIPOPROTEIN METQ"/>
    <property type="match status" value="1"/>
</dbReference>
<evidence type="ECO:0000256" key="4">
    <source>
        <dbReference type="ARBA" id="ARBA00023139"/>
    </source>
</evidence>
<dbReference type="Gene3D" id="3.40.190.10">
    <property type="entry name" value="Periplasmic binding protein-like II"/>
    <property type="match status" value="2"/>
</dbReference>
<dbReference type="PIRSF" id="PIRSF002854">
    <property type="entry name" value="MetQ"/>
    <property type="match status" value="1"/>
</dbReference>
<keyword evidence="3" id="KW-0472">Membrane</keyword>
<organism evidence="9 10">
    <name type="scientific">Sediminivirga luteola</name>
    <dbReference type="NCBI Taxonomy" id="1774748"/>
    <lineage>
        <taxon>Bacteria</taxon>
        <taxon>Bacillati</taxon>
        <taxon>Actinomycetota</taxon>
        <taxon>Actinomycetes</taxon>
        <taxon>Micrococcales</taxon>
        <taxon>Brevibacteriaceae</taxon>
        <taxon>Sediminivirga</taxon>
    </lineage>
</organism>
<dbReference type="Pfam" id="PF03180">
    <property type="entry name" value="Lipoprotein_9"/>
    <property type="match status" value="1"/>
</dbReference>
<sequence>MRRLITLSAATAASALFLAGCGAGGGSDAEVGQESEEGVTTLTVGVSPVPHGTILEFVNENLAEEAGLSLEIVSYDDYALPNRALVDGELDANYFQHLPYFESESESQGYELAHFDGVHIEPFALYSNEYDDVADLPGGAQIGINNDPSNQGRALDLLAEAGLITLDDSVDVVSATVGDVVDNPKNLEFIEADAASLARTLDDVDASVINGNYAIEAGLSPTEDGLLVESGEDNPYANFLAVRAGDETNEAIVTLDELLHSEEVRQFIEETWADGAVIPAF</sequence>
<keyword evidence="5 6" id="KW-0449">Lipoprotein</keyword>
<dbReference type="SUPFAM" id="SSF53850">
    <property type="entry name" value="Periplasmic binding protein-like II"/>
    <property type="match status" value="1"/>
</dbReference>
<evidence type="ECO:0000256" key="6">
    <source>
        <dbReference type="PIRNR" id="PIRNR002854"/>
    </source>
</evidence>
<dbReference type="PROSITE" id="PS51257">
    <property type="entry name" value="PROKAR_LIPOPROTEIN"/>
    <property type="match status" value="1"/>
</dbReference>
<keyword evidence="4" id="KW-0564">Palmitate</keyword>
<comment type="subcellular location">
    <subcellularLocation>
        <location evidence="1">Membrane</location>
        <topology evidence="1">Lipid-anchor</topology>
    </subcellularLocation>
</comment>
<dbReference type="CDD" id="cd13597">
    <property type="entry name" value="PBP2_lipoprotein_Tp32"/>
    <property type="match status" value="1"/>
</dbReference>
<comment type="caution">
    <text evidence="9">The sequence shown here is derived from an EMBL/GenBank/DDBJ whole genome shotgun (WGS) entry which is preliminary data.</text>
</comment>
<evidence type="ECO:0000256" key="3">
    <source>
        <dbReference type="ARBA" id="ARBA00023136"/>
    </source>
</evidence>